<reference evidence="2 3" key="1">
    <citation type="journal article" date="2008" name="Int. J. Syst. Evol. Microbiol.">
        <title>Description of Roseateles aquatilis sp. nov. and Roseateles terrae sp. nov., in the class Betaproteobacteria, and emended description of the genus Roseateles.</title>
        <authorList>
            <person name="Gomila M."/>
            <person name="Bowien B."/>
            <person name="Falsen E."/>
            <person name="Moore E.R."/>
            <person name="Lalucat J."/>
        </authorList>
    </citation>
    <scope>NUCLEOTIDE SEQUENCE [LARGE SCALE GENOMIC DNA]</scope>
    <source>
        <strain evidence="2 3">CCUG 48205</strain>
    </source>
</reference>
<keyword evidence="3" id="KW-1185">Reference proteome</keyword>
<comment type="caution">
    <text evidence="2">The sequence shown here is derived from an EMBL/GenBank/DDBJ whole genome shotgun (WGS) entry which is preliminary data.</text>
</comment>
<dbReference type="EMBL" id="NIOF01000020">
    <property type="protein sequence ID" value="OWQ83575.1"/>
    <property type="molecule type" value="Genomic_DNA"/>
</dbReference>
<feature type="domain" description="STAS" evidence="1">
    <location>
        <begin position="15"/>
        <end position="118"/>
    </location>
</feature>
<dbReference type="InterPro" id="IPR058548">
    <property type="entry name" value="MlaB-like_STAS"/>
</dbReference>
<dbReference type="PROSITE" id="PS50801">
    <property type="entry name" value="STAS"/>
    <property type="match status" value="1"/>
</dbReference>
<dbReference type="SUPFAM" id="SSF52091">
    <property type="entry name" value="SpoIIaa-like"/>
    <property type="match status" value="1"/>
</dbReference>
<dbReference type="InterPro" id="IPR002645">
    <property type="entry name" value="STAS_dom"/>
</dbReference>
<dbReference type="AlphaFoldDB" id="A0A246ITN2"/>
<organism evidence="2 3">
    <name type="scientific">Roseateles aquatilis</name>
    <dbReference type="NCBI Taxonomy" id="431061"/>
    <lineage>
        <taxon>Bacteria</taxon>
        <taxon>Pseudomonadati</taxon>
        <taxon>Pseudomonadota</taxon>
        <taxon>Betaproteobacteria</taxon>
        <taxon>Burkholderiales</taxon>
        <taxon>Sphaerotilaceae</taxon>
        <taxon>Roseateles</taxon>
    </lineage>
</organism>
<name>A0A246ITN2_9BURK</name>
<dbReference type="Gene3D" id="3.30.750.24">
    <property type="entry name" value="STAS domain"/>
    <property type="match status" value="1"/>
</dbReference>
<evidence type="ECO:0000313" key="2">
    <source>
        <dbReference type="EMBL" id="OWQ83575.1"/>
    </source>
</evidence>
<accession>A0A246ITN2</accession>
<evidence type="ECO:0000313" key="3">
    <source>
        <dbReference type="Proteomes" id="UP000197468"/>
    </source>
</evidence>
<sequence length="118" mass="13293">MRVRRHRRRRRADPVLKLPSRLRLDNVPDEWQRLEGALRAELAQVGNAAGRVISLDASGLKDFDSAALSLLLSALRLCGQDGWQLTLHQAPRELRELARVYALEHLFWADAPAPAQPA</sequence>
<proteinExistence type="predicted"/>
<gene>
    <name evidence="2" type="ORF">CDN99_25930</name>
</gene>
<dbReference type="Proteomes" id="UP000197468">
    <property type="component" value="Unassembled WGS sequence"/>
</dbReference>
<dbReference type="InterPro" id="IPR036513">
    <property type="entry name" value="STAS_dom_sf"/>
</dbReference>
<protein>
    <recommendedName>
        <fullName evidence="1">STAS domain-containing protein</fullName>
    </recommendedName>
</protein>
<dbReference type="Pfam" id="PF13466">
    <property type="entry name" value="STAS_2"/>
    <property type="match status" value="1"/>
</dbReference>
<evidence type="ECO:0000259" key="1">
    <source>
        <dbReference type="PROSITE" id="PS50801"/>
    </source>
</evidence>